<dbReference type="AlphaFoldDB" id="A0A8S9RQY8"/>
<proteinExistence type="predicted"/>
<protein>
    <submittedName>
        <fullName evidence="1">Uncharacterized protein</fullName>
    </submittedName>
</protein>
<name>A0A8S9RQY8_BRACR</name>
<gene>
    <name evidence="1" type="ORF">F2Q69_00058908</name>
</gene>
<comment type="caution">
    <text evidence="1">The sequence shown here is derived from an EMBL/GenBank/DDBJ whole genome shotgun (WGS) entry which is preliminary data.</text>
</comment>
<dbReference type="EMBL" id="QGKX02000095">
    <property type="protein sequence ID" value="KAF3574547.1"/>
    <property type="molecule type" value="Genomic_DNA"/>
</dbReference>
<organism evidence="1 2">
    <name type="scientific">Brassica cretica</name>
    <name type="common">Mustard</name>
    <dbReference type="NCBI Taxonomy" id="69181"/>
    <lineage>
        <taxon>Eukaryota</taxon>
        <taxon>Viridiplantae</taxon>
        <taxon>Streptophyta</taxon>
        <taxon>Embryophyta</taxon>
        <taxon>Tracheophyta</taxon>
        <taxon>Spermatophyta</taxon>
        <taxon>Magnoliopsida</taxon>
        <taxon>eudicotyledons</taxon>
        <taxon>Gunneridae</taxon>
        <taxon>Pentapetalae</taxon>
        <taxon>rosids</taxon>
        <taxon>malvids</taxon>
        <taxon>Brassicales</taxon>
        <taxon>Brassicaceae</taxon>
        <taxon>Brassiceae</taxon>
        <taxon>Brassica</taxon>
    </lineage>
</organism>
<sequence>MGRTNIPYMELPCNRFHTASTFEVVLAMESEVRPSPFSPNNFGVFPGCIRSLGRDHQ</sequence>
<dbReference type="Proteomes" id="UP000712600">
    <property type="component" value="Unassembled WGS sequence"/>
</dbReference>
<evidence type="ECO:0000313" key="2">
    <source>
        <dbReference type="Proteomes" id="UP000712600"/>
    </source>
</evidence>
<accession>A0A8S9RQY8</accession>
<evidence type="ECO:0000313" key="1">
    <source>
        <dbReference type="EMBL" id="KAF3574547.1"/>
    </source>
</evidence>
<reference evidence="1" key="1">
    <citation type="submission" date="2019-12" db="EMBL/GenBank/DDBJ databases">
        <title>Genome sequencing and annotation of Brassica cretica.</title>
        <authorList>
            <person name="Studholme D.J."/>
            <person name="Sarris P."/>
        </authorList>
    </citation>
    <scope>NUCLEOTIDE SEQUENCE</scope>
    <source>
        <strain evidence="1">PFS-109/04</strain>
        <tissue evidence="1">Leaf</tissue>
    </source>
</reference>